<evidence type="ECO:0000313" key="2">
    <source>
        <dbReference type="Proteomes" id="UP000006591"/>
    </source>
</evidence>
<proteinExistence type="predicted"/>
<organism evidence="1">
    <name type="scientific">Oryza nivara</name>
    <name type="common">Indian wild rice</name>
    <name type="synonym">Oryza sativa f. spontanea</name>
    <dbReference type="NCBI Taxonomy" id="4536"/>
    <lineage>
        <taxon>Eukaryota</taxon>
        <taxon>Viridiplantae</taxon>
        <taxon>Streptophyta</taxon>
        <taxon>Embryophyta</taxon>
        <taxon>Tracheophyta</taxon>
        <taxon>Spermatophyta</taxon>
        <taxon>Magnoliopsida</taxon>
        <taxon>Liliopsida</taxon>
        <taxon>Poales</taxon>
        <taxon>Poaceae</taxon>
        <taxon>BOP clade</taxon>
        <taxon>Oryzoideae</taxon>
        <taxon>Oryzeae</taxon>
        <taxon>Oryzinae</taxon>
        <taxon>Oryza</taxon>
    </lineage>
</organism>
<name>A0A0E0JBP2_ORYNI</name>
<dbReference type="Proteomes" id="UP000006591">
    <property type="component" value="Chromosome 12"/>
</dbReference>
<dbReference type="Gramene" id="ONIVA12G15640.1">
    <property type="protein sequence ID" value="ONIVA12G15640.1"/>
    <property type="gene ID" value="ONIVA12G15640"/>
</dbReference>
<accession>A0A0E0JBP2</accession>
<sequence>MVLRDTRTSVFEEQLRLHQVLCVQQRVCAGRKELPFVCGDDASAQPERKRRVYIVVALHQAH</sequence>
<dbReference type="EnsemblPlants" id="ONIVA12G15640.1">
    <property type="protein sequence ID" value="ONIVA12G15640.1"/>
    <property type="gene ID" value="ONIVA12G15640"/>
</dbReference>
<reference evidence="1" key="1">
    <citation type="submission" date="2015-04" db="UniProtKB">
        <authorList>
            <consortium name="EnsemblPlants"/>
        </authorList>
    </citation>
    <scope>IDENTIFICATION</scope>
    <source>
        <strain evidence="1">SL10</strain>
    </source>
</reference>
<dbReference type="AlphaFoldDB" id="A0A0E0JBP2"/>
<evidence type="ECO:0000313" key="1">
    <source>
        <dbReference type="EnsemblPlants" id="ONIVA12G15640.1"/>
    </source>
</evidence>
<protein>
    <submittedName>
        <fullName evidence="1">Uncharacterized protein</fullName>
    </submittedName>
</protein>
<reference evidence="1" key="2">
    <citation type="submission" date="2018-04" db="EMBL/GenBank/DDBJ databases">
        <title>OnivRS2 (Oryza nivara Reference Sequence Version 2).</title>
        <authorList>
            <person name="Zhang J."/>
            <person name="Kudrna D."/>
            <person name="Lee S."/>
            <person name="Talag J."/>
            <person name="Rajasekar S."/>
            <person name="Welchert J."/>
            <person name="Hsing Y.-I."/>
            <person name="Wing R.A."/>
        </authorList>
    </citation>
    <scope>NUCLEOTIDE SEQUENCE [LARGE SCALE GENOMIC DNA]</scope>
    <source>
        <strain evidence="1">SL10</strain>
    </source>
</reference>
<dbReference type="HOGENOM" id="CLU_2908007_0_0_1"/>
<keyword evidence="2" id="KW-1185">Reference proteome</keyword>